<sequence>MKIYQEILTPQAETPFVENEIDISIPIHPKQTFAVVITQGRRLLGQLILPFDMPLITSMRNIASFTRPSSNTPSQGKDNYTDGKASIFDVTRRRLAGYNNEGQIITQFDYTLVPTEQPYLPGNLQLPPKEAVDEEEEENEEDSDEDEEGQRFKQFNEKGRLKQKENKRLQSDFKQVNQSPTILSYQTVVQKKNQQNRFIEGYQEFEFPLLLDDIWGLKAAKLVQQREKDKREKEQKQRIREREQQRQQQKERMNQRTIEKEIQTDKEKEQQKGLDTNSKNEIKVMIKDTEKSIGSEQQSVDNNTDQNKKEIQNESNKQIDYRKDQQKDKVKLAKKDKDKQYSSSSNQDEQSIPLSSIEQVRLARIFLQSQRNKILAQFSIHCAETHRGEYGRLANSLHRRSDTVISFIDNKK</sequence>
<gene>
    <name evidence="2" type="ORF">EZS28_005175</name>
</gene>
<comment type="caution">
    <text evidence="2">The sequence shown here is derived from an EMBL/GenBank/DDBJ whole genome shotgun (WGS) entry which is preliminary data.</text>
</comment>
<evidence type="ECO:0000313" key="3">
    <source>
        <dbReference type="Proteomes" id="UP000324800"/>
    </source>
</evidence>
<protein>
    <submittedName>
        <fullName evidence="2">Uncharacterized protein</fullName>
    </submittedName>
</protein>
<reference evidence="2 3" key="1">
    <citation type="submission" date="2019-03" db="EMBL/GenBank/DDBJ databases">
        <title>Single cell metagenomics reveals metabolic interactions within the superorganism composed of flagellate Streblomastix strix and complex community of Bacteroidetes bacteria on its surface.</title>
        <authorList>
            <person name="Treitli S.C."/>
            <person name="Kolisko M."/>
            <person name="Husnik F."/>
            <person name="Keeling P."/>
            <person name="Hampl V."/>
        </authorList>
    </citation>
    <scope>NUCLEOTIDE SEQUENCE [LARGE SCALE GENOMIC DNA]</scope>
    <source>
        <strain evidence="2">ST1C</strain>
    </source>
</reference>
<dbReference type="Proteomes" id="UP000324800">
    <property type="component" value="Unassembled WGS sequence"/>
</dbReference>
<organism evidence="2 3">
    <name type="scientific">Streblomastix strix</name>
    <dbReference type="NCBI Taxonomy" id="222440"/>
    <lineage>
        <taxon>Eukaryota</taxon>
        <taxon>Metamonada</taxon>
        <taxon>Preaxostyla</taxon>
        <taxon>Oxymonadida</taxon>
        <taxon>Streblomastigidae</taxon>
        <taxon>Streblomastix</taxon>
    </lineage>
</organism>
<evidence type="ECO:0000256" key="1">
    <source>
        <dbReference type="SAM" id="MobiDB-lite"/>
    </source>
</evidence>
<feature type="compositionally biased region" description="Polar residues" evidence="1">
    <location>
        <begin position="294"/>
        <end position="305"/>
    </location>
</feature>
<feature type="compositionally biased region" description="Basic and acidic residues" evidence="1">
    <location>
        <begin position="306"/>
        <end position="340"/>
    </location>
</feature>
<name>A0A5J4WWI5_9EUKA</name>
<feature type="region of interest" description="Disordered" evidence="1">
    <location>
        <begin position="226"/>
        <end position="353"/>
    </location>
</feature>
<accession>A0A5J4WWI5</accession>
<dbReference type="EMBL" id="SNRW01000781">
    <property type="protein sequence ID" value="KAA6399301.1"/>
    <property type="molecule type" value="Genomic_DNA"/>
</dbReference>
<evidence type="ECO:0000313" key="2">
    <source>
        <dbReference type="EMBL" id="KAA6399301.1"/>
    </source>
</evidence>
<proteinExistence type="predicted"/>
<feature type="compositionally biased region" description="Basic and acidic residues" evidence="1">
    <location>
        <begin position="226"/>
        <end position="293"/>
    </location>
</feature>
<dbReference type="AlphaFoldDB" id="A0A5J4WWI5"/>
<feature type="region of interest" description="Disordered" evidence="1">
    <location>
        <begin position="119"/>
        <end position="150"/>
    </location>
</feature>
<feature type="compositionally biased region" description="Acidic residues" evidence="1">
    <location>
        <begin position="132"/>
        <end position="148"/>
    </location>
</feature>